<dbReference type="Proteomes" id="UP000235145">
    <property type="component" value="Unassembled WGS sequence"/>
</dbReference>
<protein>
    <submittedName>
        <fullName evidence="1">Uncharacterized protein</fullName>
    </submittedName>
</protein>
<dbReference type="AlphaFoldDB" id="A0A9R1W3G4"/>
<comment type="caution">
    <text evidence="1">The sequence shown here is derived from an EMBL/GenBank/DDBJ whole genome shotgun (WGS) entry which is preliminary data.</text>
</comment>
<proteinExistence type="predicted"/>
<evidence type="ECO:0000313" key="1">
    <source>
        <dbReference type="EMBL" id="KAJ0215802.1"/>
    </source>
</evidence>
<organism evidence="1 2">
    <name type="scientific">Lactuca sativa</name>
    <name type="common">Garden lettuce</name>
    <dbReference type="NCBI Taxonomy" id="4236"/>
    <lineage>
        <taxon>Eukaryota</taxon>
        <taxon>Viridiplantae</taxon>
        <taxon>Streptophyta</taxon>
        <taxon>Embryophyta</taxon>
        <taxon>Tracheophyta</taxon>
        <taxon>Spermatophyta</taxon>
        <taxon>Magnoliopsida</taxon>
        <taxon>eudicotyledons</taxon>
        <taxon>Gunneridae</taxon>
        <taxon>Pentapetalae</taxon>
        <taxon>asterids</taxon>
        <taxon>campanulids</taxon>
        <taxon>Asterales</taxon>
        <taxon>Asteraceae</taxon>
        <taxon>Cichorioideae</taxon>
        <taxon>Cichorieae</taxon>
        <taxon>Lactucinae</taxon>
        <taxon>Lactuca</taxon>
    </lineage>
</organism>
<gene>
    <name evidence="1" type="ORF">LSAT_V11C300149370</name>
</gene>
<name>A0A9R1W3G4_LACSA</name>
<sequence>MLTKGIHDYIQWSFVERSSMASKISGAILNYLITCTRTLFDHIYFSGRFTNVLTSYAEMVLRKRMQNGKQQRSHHRSRLRSCPTFIEFLILKKLDLGIVCGHAIVASRHSNIHELANMVKIYYWADVFQNIYKTQTVHPIPPPSQWEISDPLMSILLPM</sequence>
<dbReference type="EMBL" id="NBSK02000003">
    <property type="protein sequence ID" value="KAJ0215802.1"/>
    <property type="molecule type" value="Genomic_DNA"/>
</dbReference>
<reference evidence="1 2" key="1">
    <citation type="journal article" date="2017" name="Nat. Commun.">
        <title>Genome assembly with in vitro proximity ligation data and whole-genome triplication in lettuce.</title>
        <authorList>
            <person name="Reyes-Chin-Wo S."/>
            <person name="Wang Z."/>
            <person name="Yang X."/>
            <person name="Kozik A."/>
            <person name="Arikit S."/>
            <person name="Song C."/>
            <person name="Xia L."/>
            <person name="Froenicke L."/>
            <person name="Lavelle D.O."/>
            <person name="Truco M.J."/>
            <person name="Xia R."/>
            <person name="Zhu S."/>
            <person name="Xu C."/>
            <person name="Xu H."/>
            <person name="Xu X."/>
            <person name="Cox K."/>
            <person name="Korf I."/>
            <person name="Meyers B.C."/>
            <person name="Michelmore R.W."/>
        </authorList>
    </citation>
    <scope>NUCLEOTIDE SEQUENCE [LARGE SCALE GENOMIC DNA]</scope>
    <source>
        <strain evidence="2">cv. Salinas</strain>
        <tissue evidence="1">Seedlings</tissue>
    </source>
</reference>
<evidence type="ECO:0000313" key="2">
    <source>
        <dbReference type="Proteomes" id="UP000235145"/>
    </source>
</evidence>
<accession>A0A9R1W3G4</accession>
<keyword evidence="2" id="KW-1185">Reference proteome</keyword>